<proteinExistence type="predicted"/>
<evidence type="ECO:0000256" key="4">
    <source>
        <dbReference type="ARBA" id="ARBA00022692"/>
    </source>
</evidence>
<feature type="transmembrane region" description="Helical" evidence="8">
    <location>
        <begin position="247"/>
        <end position="268"/>
    </location>
</feature>
<keyword evidence="11" id="KW-1185">Reference proteome</keyword>
<protein>
    <submittedName>
        <fullName evidence="10">Exosortase A</fullName>
        <ecNumber evidence="10">3.4.22.-</ecNumber>
    </submittedName>
</protein>
<feature type="transmembrane region" description="Helical" evidence="8">
    <location>
        <begin position="12"/>
        <end position="35"/>
    </location>
</feature>
<dbReference type="NCBIfam" id="TIGR04178">
    <property type="entry name" value="exo_archaeo"/>
    <property type="match status" value="1"/>
</dbReference>
<evidence type="ECO:0000256" key="8">
    <source>
        <dbReference type="SAM" id="Phobius"/>
    </source>
</evidence>
<keyword evidence="3" id="KW-0645">Protease</keyword>
<keyword evidence="2" id="KW-1003">Cell membrane</keyword>
<dbReference type="GO" id="GO:0016787">
    <property type="term" value="F:hydrolase activity"/>
    <property type="evidence" value="ECO:0007669"/>
    <property type="project" value="UniProtKB-KW"/>
</dbReference>
<dbReference type="InterPro" id="IPR026392">
    <property type="entry name" value="Exo/Archaeosortase_dom"/>
</dbReference>
<dbReference type="NCBIfam" id="TIGR03109">
    <property type="entry name" value="exosort_XrtA"/>
    <property type="match status" value="1"/>
</dbReference>
<sequence>MKELKARRELWPIWTACIVLPAALYTISASMVRVWISNETFTHGFLIMPIALWLVWLNRSQQISKVGPDFRALLFLVPVVGLWIISEAVGVAAVAQLSLVALIGLSVWLFAGSSVAKTHAFPLAYLFFMVPLGQALIPPMMEFTADFTVSAIIASGIPIYREGLTFSLPSGNWSVVEECSGVRYLIASAALGTIYAHLTYRSLWKRALFILAALTVPILANGLRAYGIVMLGHFSGMRLAAGVDHLLYGWIFFGVVIFLMFWVGGLWADTTQDHGSQISPVQKNASREPTTQVNNANIVNAVAGISIFAFVLLLISLSLTSRGEANYEGLSKPAAPQIAEYTKSQGAAKSWRPEFHNPDWQFQQSYVVKSSKVTLSVAWYVAQRDGAEAVSSLNRLTNPYTGQWKLTTDDWFKSSDGIFKENELRLEAQRLLVWSRYRVGPYYESNPYLAKAWQAMATLHGRHDAAMLVLATPIDTDRATAQARLDDFWLSAIAPVNLALDSALEANAQ</sequence>
<dbReference type="RefSeq" id="WP_407349670.1">
    <property type="nucleotide sequence ID" value="NZ_CP136864.1"/>
</dbReference>
<dbReference type="EC" id="3.4.22.-" evidence="10"/>
<feature type="transmembrane region" description="Helical" evidence="8">
    <location>
        <begin position="41"/>
        <end position="58"/>
    </location>
</feature>
<evidence type="ECO:0000313" key="10">
    <source>
        <dbReference type="EMBL" id="WOJ95037.1"/>
    </source>
</evidence>
<dbReference type="Pfam" id="PF11984">
    <property type="entry name" value="DUF3485"/>
    <property type="match status" value="1"/>
</dbReference>
<keyword evidence="6 8" id="KW-1133">Transmembrane helix</keyword>
<dbReference type="InterPro" id="IPR014263">
    <property type="entry name" value="Methanolan_biosynth_EpsI"/>
</dbReference>
<evidence type="ECO:0000313" key="11">
    <source>
        <dbReference type="Proteomes" id="UP001626537"/>
    </source>
</evidence>
<evidence type="ECO:0000256" key="1">
    <source>
        <dbReference type="ARBA" id="ARBA00004651"/>
    </source>
</evidence>
<feature type="transmembrane region" description="Helical" evidence="8">
    <location>
        <begin position="206"/>
        <end position="226"/>
    </location>
</feature>
<dbReference type="InterPro" id="IPR019127">
    <property type="entry name" value="Exosortase"/>
</dbReference>
<keyword evidence="5 10" id="KW-0378">Hydrolase</keyword>
<feature type="transmembrane region" description="Helical" evidence="8">
    <location>
        <begin position="118"/>
        <end position="137"/>
    </location>
</feature>
<keyword evidence="7 8" id="KW-0472">Membrane</keyword>
<dbReference type="EMBL" id="CP136864">
    <property type="protein sequence ID" value="WOJ95037.1"/>
    <property type="molecule type" value="Genomic_DNA"/>
</dbReference>
<accession>A0ABZ0I6A4</accession>
<feature type="transmembrane region" description="Helical" evidence="8">
    <location>
        <begin position="181"/>
        <end position="200"/>
    </location>
</feature>
<evidence type="ECO:0000256" key="3">
    <source>
        <dbReference type="ARBA" id="ARBA00022670"/>
    </source>
</evidence>
<dbReference type="Pfam" id="PF09721">
    <property type="entry name" value="Exosortase_EpsH"/>
    <property type="match status" value="1"/>
</dbReference>
<evidence type="ECO:0000256" key="6">
    <source>
        <dbReference type="ARBA" id="ARBA00022989"/>
    </source>
</evidence>
<evidence type="ECO:0000256" key="2">
    <source>
        <dbReference type="ARBA" id="ARBA00022475"/>
    </source>
</evidence>
<organism evidence="10 11">
    <name type="scientific">Congregibacter variabilis</name>
    <dbReference type="NCBI Taxonomy" id="3081200"/>
    <lineage>
        <taxon>Bacteria</taxon>
        <taxon>Pseudomonadati</taxon>
        <taxon>Pseudomonadota</taxon>
        <taxon>Gammaproteobacteria</taxon>
        <taxon>Cellvibrionales</taxon>
        <taxon>Halieaceae</taxon>
        <taxon>Congregibacter</taxon>
    </lineage>
</organism>
<dbReference type="NCBIfam" id="TIGR02602">
    <property type="entry name" value="8TM_EpsH"/>
    <property type="match status" value="1"/>
</dbReference>
<dbReference type="InterPro" id="IPR013426">
    <property type="entry name" value="EpsH-like"/>
</dbReference>
<feature type="transmembrane region" description="Helical" evidence="8">
    <location>
        <begin position="92"/>
        <end position="111"/>
    </location>
</feature>
<feature type="domain" description="Methanolan biosynthesis EpsI" evidence="9">
    <location>
        <begin position="311"/>
        <end position="491"/>
    </location>
</feature>
<feature type="transmembrane region" description="Helical" evidence="8">
    <location>
        <begin position="70"/>
        <end position="86"/>
    </location>
</feature>
<dbReference type="Proteomes" id="UP001626537">
    <property type="component" value="Chromosome"/>
</dbReference>
<dbReference type="InterPro" id="IPR017540">
    <property type="entry name" value="Exosortase-1"/>
</dbReference>
<comment type="subcellular location">
    <subcellularLocation>
        <location evidence="1">Cell membrane</location>
        <topology evidence="1">Multi-pass membrane protein</topology>
    </subcellularLocation>
</comment>
<evidence type="ECO:0000259" key="9">
    <source>
        <dbReference type="Pfam" id="PF11984"/>
    </source>
</evidence>
<evidence type="ECO:0000256" key="7">
    <source>
        <dbReference type="ARBA" id="ARBA00023136"/>
    </source>
</evidence>
<reference evidence="10 11" key="1">
    <citation type="submission" date="2023-10" db="EMBL/GenBank/DDBJ databases">
        <title>Two novel species belonging to the OM43/NOR5 clade.</title>
        <authorList>
            <person name="Park M."/>
        </authorList>
    </citation>
    <scope>NUCLEOTIDE SEQUENCE [LARGE SCALE GENOMIC DNA]</scope>
    <source>
        <strain evidence="10 11">IMCC43200</strain>
    </source>
</reference>
<gene>
    <name evidence="10" type="primary">xrtA</name>
    <name evidence="10" type="ORF">R0135_07665</name>
</gene>
<keyword evidence="4 8" id="KW-0812">Transmembrane</keyword>
<feature type="transmembrane region" description="Helical" evidence="8">
    <location>
        <begin position="298"/>
        <end position="319"/>
    </location>
</feature>
<dbReference type="NCBIfam" id="TIGR02914">
    <property type="entry name" value="EpsI_fam"/>
    <property type="match status" value="1"/>
</dbReference>
<name>A0ABZ0I6A4_9GAMM</name>
<evidence type="ECO:0000256" key="5">
    <source>
        <dbReference type="ARBA" id="ARBA00022801"/>
    </source>
</evidence>